<dbReference type="AlphaFoldDB" id="A0A5R9CX24"/>
<dbReference type="Gene3D" id="3.30.830.10">
    <property type="entry name" value="Metalloenzyme, LuxS/M16 peptidase-like"/>
    <property type="match status" value="2"/>
</dbReference>
<dbReference type="InterPro" id="IPR050626">
    <property type="entry name" value="Peptidase_M16"/>
</dbReference>
<dbReference type="PANTHER" id="PTHR43690:SF17">
    <property type="entry name" value="PROTEIN YHJJ"/>
    <property type="match status" value="1"/>
</dbReference>
<dbReference type="InterPro" id="IPR011765">
    <property type="entry name" value="Pept_M16_N"/>
</dbReference>
<dbReference type="PANTHER" id="PTHR43690">
    <property type="entry name" value="NARDILYSIN"/>
    <property type="match status" value="1"/>
</dbReference>
<keyword evidence="3" id="KW-0378">Hydrolase</keyword>
<dbReference type="InterPro" id="IPR011249">
    <property type="entry name" value="Metalloenz_LuxS/M16"/>
</dbReference>
<accession>A0A5R9CX24</accession>
<evidence type="ECO:0000256" key="2">
    <source>
        <dbReference type="ARBA" id="ARBA00022670"/>
    </source>
</evidence>
<dbReference type="OrthoDB" id="9811314at2"/>
<comment type="similarity">
    <text evidence="1">Belongs to the peptidase M16 family.</text>
</comment>
<dbReference type="Pfam" id="PF00675">
    <property type="entry name" value="Peptidase_M16"/>
    <property type="match status" value="1"/>
</dbReference>
<evidence type="ECO:0000256" key="4">
    <source>
        <dbReference type="ARBA" id="ARBA00022833"/>
    </source>
</evidence>
<proteinExistence type="inferred from homology"/>
<comment type="caution">
    <text evidence="8">The sequence shown here is derived from an EMBL/GenBank/DDBJ whole genome shotgun (WGS) entry which is preliminary data.</text>
</comment>
<keyword evidence="2" id="KW-0645">Protease</keyword>
<dbReference type="Pfam" id="PF05193">
    <property type="entry name" value="Peptidase_M16_C"/>
    <property type="match status" value="1"/>
</dbReference>
<dbReference type="EMBL" id="VBSX01000007">
    <property type="protein sequence ID" value="TLQ20150.1"/>
    <property type="molecule type" value="Genomic_DNA"/>
</dbReference>
<feature type="domain" description="Peptidase M16 C-terminal" evidence="7">
    <location>
        <begin position="181"/>
        <end position="346"/>
    </location>
</feature>
<dbReference type="GO" id="GO:0008237">
    <property type="term" value="F:metallopeptidase activity"/>
    <property type="evidence" value="ECO:0007669"/>
    <property type="project" value="UniProtKB-KW"/>
</dbReference>
<evidence type="ECO:0000259" key="6">
    <source>
        <dbReference type="Pfam" id="PF00675"/>
    </source>
</evidence>
<dbReference type="GO" id="GO:0006508">
    <property type="term" value="P:proteolysis"/>
    <property type="evidence" value="ECO:0007669"/>
    <property type="project" value="UniProtKB-KW"/>
</dbReference>
<evidence type="ECO:0000256" key="3">
    <source>
        <dbReference type="ARBA" id="ARBA00022801"/>
    </source>
</evidence>
<evidence type="ECO:0000313" key="9">
    <source>
        <dbReference type="Proteomes" id="UP000305100"/>
    </source>
</evidence>
<dbReference type="NCBIfam" id="NF047421">
    <property type="entry name" value="YfmH_fam"/>
    <property type="match status" value="1"/>
</dbReference>
<evidence type="ECO:0000256" key="5">
    <source>
        <dbReference type="ARBA" id="ARBA00023049"/>
    </source>
</evidence>
<gene>
    <name evidence="8" type="ORF">FEZ41_04190</name>
</gene>
<evidence type="ECO:0000256" key="1">
    <source>
        <dbReference type="ARBA" id="ARBA00007261"/>
    </source>
</evidence>
<evidence type="ECO:0000313" key="8">
    <source>
        <dbReference type="EMBL" id="TLQ20150.1"/>
    </source>
</evidence>
<dbReference type="SUPFAM" id="SSF63411">
    <property type="entry name" value="LuxS/MPP-like metallohydrolase"/>
    <property type="match status" value="2"/>
</dbReference>
<keyword evidence="5" id="KW-0482">Metalloprotease</keyword>
<keyword evidence="4" id="KW-0862">Zinc</keyword>
<reference evidence="8 9" key="1">
    <citation type="submission" date="2019-05" db="EMBL/GenBank/DDBJ databases">
        <title>The metagenome of a microbial culture collection derived from dairy environment covers the genomic content of the human microbiome.</title>
        <authorList>
            <person name="Roder T."/>
            <person name="Wuthrich D."/>
            <person name="Sattari Z."/>
            <person name="Von Ah U."/>
            <person name="Bar C."/>
            <person name="Ronchi F."/>
            <person name="Macpherson A.J."/>
            <person name="Ganal-Vonarburg S.C."/>
            <person name="Bruggmann R."/>
            <person name="Vergeres G."/>
        </authorList>
    </citation>
    <scope>NUCLEOTIDE SEQUENCE [LARGE SCALE GENOMIC DNA]</scope>
    <source>
        <strain evidence="8 9">FAM 1079</strain>
    </source>
</reference>
<name>A0A5R9CX24_9LACO</name>
<dbReference type="Proteomes" id="UP000305100">
    <property type="component" value="Unassembled WGS sequence"/>
</dbReference>
<protein>
    <submittedName>
        <fullName evidence="8">Insulinase family protein</fullName>
    </submittedName>
</protein>
<organism evidence="8 9">
    <name type="scientific">Lentilactobacillus parafarraginis</name>
    <dbReference type="NCBI Taxonomy" id="390842"/>
    <lineage>
        <taxon>Bacteria</taxon>
        <taxon>Bacillati</taxon>
        <taxon>Bacillota</taxon>
        <taxon>Bacilli</taxon>
        <taxon>Lactobacillales</taxon>
        <taxon>Lactobacillaceae</taxon>
        <taxon>Lentilactobacillus</taxon>
    </lineage>
</organism>
<evidence type="ECO:0000259" key="7">
    <source>
        <dbReference type="Pfam" id="PF05193"/>
    </source>
</evidence>
<sequence>MMKTIEYHQFGEQLFVEKLANGLTVYLQPKRGFHKTIATLGVNYGSVDSQFNLAGKLISQPAGIAHFLEHKMFDKKDYDVFELFNQTGASANAYTSFTNTNYLFSTAGNLKKNLMILLDFVQIPYFTEEKVTREKGIIDQEINMYRNDAGNRIYFQTVADLYPNSPLALDIAGSVDSVSQITLADVQTAYQTFYRPENMALFITGNLDPIETLDWIKENQKQKPAASPIDVTRHVPIPAAAREAIHQHSMQITRPKVAVGIRGDDVVPTGRAGVKYEMAISMMLDLFFSETAATYDDLYQDGVIDDSFSWEFENERAFHFALLSADSDNPDEFITKIHQVIDQIPEKLPKLTAAFELQKRELYGNYIEMMDSQEAISGQFNGFLGEPVTIYDEVDILNRLSLEDVLRITETFLKSSTIQSEIIRAKA</sequence>
<dbReference type="InterPro" id="IPR007863">
    <property type="entry name" value="Peptidase_M16_C"/>
</dbReference>
<dbReference type="GO" id="GO:0046872">
    <property type="term" value="F:metal ion binding"/>
    <property type="evidence" value="ECO:0007669"/>
    <property type="project" value="InterPro"/>
</dbReference>
<feature type="domain" description="Peptidase M16 N-terminal" evidence="6">
    <location>
        <begin position="62"/>
        <end position="172"/>
    </location>
</feature>